<reference evidence="15 16" key="1">
    <citation type="submission" date="2019-03" db="EMBL/GenBank/DDBJ databases">
        <title>Genomic Encyclopedia of Type Strains, Phase IV (KMG-V): Genome sequencing to study the core and pangenomes of soil and plant-associated prokaryotes.</title>
        <authorList>
            <person name="Whitman W."/>
        </authorList>
    </citation>
    <scope>NUCLEOTIDE SEQUENCE [LARGE SCALE GENOMIC DNA]</scope>
    <source>
        <strain evidence="13 16">Gr42</strain>
        <strain evidence="14 15">IE4868</strain>
    </source>
</reference>
<dbReference type="InterPro" id="IPR036890">
    <property type="entry name" value="HATPase_C_sf"/>
</dbReference>
<dbReference type="PROSITE" id="PS50109">
    <property type="entry name" value="HIS_KIN"/>
    <property type="match status" value="1"/>
</dbReference>
<keyword evidence="7" id="KW-0902">Two-component regulatory system</keyword>
<dbReference type="SMART" id="SM00387">
    <property type="entry name" value="HATPase_c"/>
    <property type="match status" value="1"/>
</dbReference>
<dbReference type="FunFam" id="3.30.565.10:FF:000010">
    <property type="entry name" value="Sensor histidine kinase RcsC"/>
    <property type="match status" value="1"/>
</dbReference>
<feature type="domain" description="Response regulatory" evidence="11">
    <location>
        <begin position="831"/>
        <end position="944"/>
    </location>
</feature>
<dbReference type="InterPro" id="IPR011006">
    <property type="entry name" value="CheY-like_superfamily"/>
</dbReference>
<dbReference type="InterPro" id="IPR003660">
    <property type="entry name" value="HAMP_dom"/>
</dbReference>
<feature type="transmembrane region" description="Helical" evidence="9">
    <location>
        <begin position="348"/>
        <end position="372"/>
    </location>
</feature>
<evidence type="ECO:0000313" key="15">
    <source>
        <dbReference type="Proteomes" id="UP000295507"/>
    </source>
</evidence>
<protein>
    <recommendedName>
        <fullName evidence="3">histidine kinase</fullName>
        <ecNumber evidence="3">2.7.13.3</ecNumber>
    </recommendedName>
</protein>
<evidence type="ECO:0000259" key="12">
    <source>
        <dbReference type="PROSITE" id="PS50885"/>
    </source>
</evidence>
<name>A0A4R3QZH9_9HYPH</name>
<dbReference type="Pfam" id="PF00512">
    <property type="entry name" value="HisKA"/>
    <property type="match status" value="1"/>
</dbReference>
<dbReference type="GO" id="GO:0005886">
    <property type="term" value="C:plasma membrane"/>
    <property type="evidence" value="ECO:0007669"/>
    <property type="project" value="TreeGrafter"/>
</dbReference>
<dbReference type="SUPFAM" id="SSF55874">
    <property type="entry name" value="ATPase domain of HSP90 chaperone/DNA topoisomerase II/histidine kinase"/>
    <property type="match status" value="1"/>
</dbReference>
<keyword evidence="16" id="KW-1185">Reference proteome</keyword>
<dbReference type="PROSITE" id="PS50110">
    <property type="entry name" value="RESPONSE_REGULATORY"/>
    <property type="match status" value="2"/>
</dbReference>
<feature type="modified residue" description="4-aspartylphosphate" evidence="8">
    <location>
        <position position="1002"/>
    </location>
</feature>
<dbReference type="Gene3D" id="6.10.340.10">
    <property type="match status" value="1"/>
</dbReference>
<dbReference type="Pfam" id="PF00672">
    <property type="entry name" value="HAMP"/>
    <property type="match status" value="1"/>
</dbReference>
<dbReference type="CDD" id="cd06225">
    <property type="entry name" value="HAMP"/>
    <property type="match status" value="1"/>
</dbReference>
<dbReference type="InterPro" id="IPR035965">
    <property type="entry name" value="PAS-like_dom_sf"/>
</dbReference>
<dbReference type="Pfam" id="PF12860">
    <property type="entry name" value="PAS_7"/>
    <property type="match status" value="1"/>
</dbReference>
<evidence type="ECO:0000256" key="7">
    <source>
        <dbReference type="ARBA" id="ARBA00023012"/>
    </source>
</evidence>
<evidence type="ECO:0000256" key="9">
    <source>
        <dbReference type="SAM" id="Phobius"/>
    </source>
</evidence>
<dbReference type="SMART" id="SM00388">
    <property type="entry name" value="HisKA"/>
    <property type="match status" value="1"/>
</dbReference>
<dbReference type="InterPro" id="IPR038188">
    <property type="entry name" value="TorS_sensor_sf"/>
</dbReference>
<evidence type="ECO:0000259" key="10">
    <source>
        <dbReference type="PROSITE" id="PS50109"/>
    </source>
</evidence>
<dbReference type="PANTHER" id="PTHR43047:SF72">
    <property type="entry name" value="OSMOSENSING HISTIDINE PROTEIN KINASE SLN1"/>
    <property type="match status" value="1"/>
</dbReference>
<dbReference type="PROSITE" id="PS50885">
    <property type="entry name" value="HAMP"/>
    <property type="match status" value="1"/>
</dbReference>
<feature type="transmembrane region" description="Helical" evidence="9">
    <location>
        <begin position="26"/>
        <end position="49"/>
    </location>
</feature>
<keyword evidence="6" id="KW-0418">Kinase</keyword>
<dbReference type="GO" id="GO:0009927">
    <property type="term" value="F:histidine phosphotransfer kinase activity"/>
    <property type="evidence" value="ECO:0007669"/>
    <property type="project" value="TreeGrafter"/>
</dbReference>
<dbReference type="InterPro" id="IPR003661">
    <property type="entry name" value="HisK_dim/P_dom"/>
</dbReference>
<dbReference type="InterPro" id="IPR005467">
    <property type="entry name" value="His_kinase_dom"/>
</dbReference>
<dbReference type="SMART" id="SM00448">
    <property type="entry name" value="REC"/>
    <property type="match status" value="2"/>
</dbReference>
<evidence type="ECO:0000256" key="5">
    <source>
        <dbReference type="ARBA" id="ARBA00022679"/>
    </source>
</evidence>
<evidence type="ECO:0000256" key="8">
    <source>
        <dbReference type="PROSITE-ProRule" id="PRU00169"/>
    </source>
</evidence>
<evidence type="ECO:0000256" key="6">
    <source>
        <dbReference type="ARBA" id="ARBA00022777"/>
    </source>
</evidence>
<organism evidence="13 16">
    <name type="scientific">Rhizobium azibense</name>
    <dbReference type="NCBI Taxonomy" id="1136135"/>
    <lineage>
        <taxon>Bacteria</taxon>
        <taxon>Pseudomonadati</taxon>
        <taxon>Pseudomonadota</taxon>
        <taxon>Alphaproteobacteria</taxon>
        <taxon>Hyphomicrobiales</taxon>
        <taxon>Rhizobiaceae</taxon>
        <taxon>Rhizobium/Agrobacterium group</taxon>
        <taxon>Rhizobium</taxon>
    </lineage>
</organism>
<dbReference type="AlphaFoldDB" id="A0A4R3QZH9"/>
<comment type="subcellular location">
    <subcellularLocation>
        <location evidence="2">Membrane</location>
    </subcellularLocation>
</comment>
<dbReference type="Gene3D" id="3.40.50.2300">
    <property type="match status" value="2"/>
</dbReference>
<comment type="catalytic activity">
    <reaction evidence="1">
        <text>ATP + protein L-histidine = ADP + protein N-phospho-L-histidine.</text>
        <dbReference type="EC" id="2.7.13.3"/>
    </reaction>
</comment>
<dbReference type="Gene3D" id="1.20.58.920">
    <property type="match status" value="1"/>
</dbReference>
<dbReference type="CDD" id="cd00156">
    <property type="entry name" value="REC"/>
    <property type="match status" value="1"/>
</dbReference>
<keyword evidence="9" id="KW-1133">Transmembrane helix</keyword>
<dbReference type="EMBL" id="SMBJ01000003">
    <property type="protein sequence ID" value="TCU28010.1"/>
    <property type="molecule type" value="Genomic_DNA"/>
</dbReference>
<feature type="domain" description="HAMP" evidence="12">
    <location>
        <begin position="374"/>
        <end position="426"/>
    </location>
</feature>
<dbReference type="Proteomes" id="UP000295507">
    <property type="component" value="Unassembled WGS sequence"/>
</dbReference>
<dbReference type="CDD" id="cd17574">
    <property type="entry name" value="REC_OmpR"/>
    <property type="match status" value="1"/>
</dbReference>
<evidence type="ECO:0000313" key="16">
    <source>
        <dbReference type="Proteomes" id="UP000295547"/>
    </source>
</evidence>
<dbReference type="InterPro" id="IPR003594">
    <property type="entry name" value="HATPase_dom"/>
</dbReference>
<dbReference type="PRINTS" id="PR00344">
    <property type="entry name" value="BCTRLSENSOR"/>
</dbReference>
<dbReference type="InterPro" id="IPR001789">
    <property type="entry name" value="Sig_transdc_resp-reg_receiver"/>
</dbReference>
<sequence>MRAMLTTSAGRWVAAMFDRLGIRGRLLFAFFGISTFAVLATAAAVYAFLQVGEVVERITERRVPSALASLELSRQAERVAATTPAVLATTSTVQHNEVSAAIAVEMSRLEELLAALKGTAANTAAVAEIEAAVIGLGRNLKALNDLVAARLGVVARKEELLSRLSTTTIASERLVAPAILVMNSKVPQWKITVADATVPPEARAAATTELAQAISAYIPQQKAQREISAINEALLKTAVAPTPGDLVLMSFPLRRSVEALAAVTSEIDEKLQTRFRQRVAEFKGLIDGPKSIAQAREDELALLANGGKLLVENAQLSHNLTVAVDRLVAAANRDITEAGREAATVQRYGTGVVLGSAVLSLLSSVLIVWLYVDRNLLARLSGLSQSMLAIAGGNLRAPLPAMGRDEIGRMTKALALFRDTAVEVKEKNLREIAEARQRLVDAIESISEGFALYDAEDRLVLCNSRYREILYPGIADAVVPGAQFETIVRKAVKQGLVEDAKGREEEWLAARLEAHRNPKQTLVQHRSHDHWVQVNERRITGGGTVAVYTDISNLKRHETELEIARDAAMAATQAKSKFLASMSHELRTPLNAILGITEMLEEDASEAGQGELVEPLQRVSRAGKHLLKLINEVLDLSKIEAGRLELHIEEFDVARMVQDAAATAQPLAQKNRNRIIVRCPDDIGCMRADQLRVRQILLNLLSNACKFTENGQVTIEATCAKPNGGGGVIFTVADTGIGMTPQQMTNLFQEFSQADSSTTRKYGGTGLGLAISQRLCRAMDGQITVDSTPGAGTKFTVWLPSAIELSPTLEGLPAPDTGLASDDPVRLATNVVLVVDDDKAVRDQMRWFLAREGCDVVTARDGAEGLDLARQVKPSLITLDVLMPGCDGWSVLQELKADPELASIPVVMLTMADNRNRGYSLGAADYLIKPIDRDTLRKLIAKFWSGAPNPALRVLIVEDDENTRQQWRRILSTEGCDVDEAGNGRVALERLIGAPADLIILDLIMPEMDGFEFLVELRKKPAFKAVPVVVVTAATLGEEDHRRLNGGVERVLAKSAFSRNELLEELRKMVARYIVKRSSPDEDRHDG</sequence>
<evidence type="ECO:0000256" key="4">
    <source>
        <dbReference type="ARBA" id="ARBA00022553"/>
    </source>
</evidence>
<feature type="domain" description="Histidine kinase" evidence="10">
    <location>
        <begin position="581"/>
        <end position="803"/>
    </location>
</feature>
<dbReference type="CDD" id="cd00082">
    <property type="entry name" value="HisKA"/>
    <property type="match status" value="1"/>
</dbReference>
<dbReference type="Gene3D" id="3.30.450.20">
    <property type="entry name" value="PAS domain"/>
    <property type="match status" value="1"/>
</dbReference>
<keyword evidence="9" id="KW-0812">Transmembrane</keyword>
<dbReference type="PANTHER" id="PTHR43047">
    <property type="entry name" value="TWO-COMPONENT HISTIDINE PROTEIN KINASE"/>
    <property type="match status" value="1"/>
</dbReference>
<dbReference type="SUPFAM" id="SSF158472">
    <property type="entry name" value="HAMP domain-like"/>
    <property type="match status" value="1"/>
</dbReference>
<dbReference type="EMBL" id="SMBK01000006">
    <property type="protein sequence ID" value="TCU37192.1"/>
    <property type="molecule type" value="Genomic_DNA"/>
</dbReference>
<evidence type="ECO:0000256" key="2">
    <source>
        <dbReference type="ARBA" id="ARBA00004370"/>
    </source>
</evidence>
<keyword evidence="9" id="KW-0472">Membrane</keyword>
<evidence type="ECO:0000259" key="11">
    <source>
        <dbReference type="PROSITE" id="PS50110"/>
    </source>
</evidence>
<evidence type="ECO:0000256" key="3">
    <source>
        <dbReference type="ARBA" id="ARBA00012438"/>
    </source>
</evidence>
<dbReference type="InterPro" id="IPR004358">
    <property type="entry name" value="Sig_transdc_His_kin-like_C"/>
</dbReference>
<evidence type="ECO:0000313" key="14">
    <source>
        <dbReference type="EMBL" id="TCU37192.1"/>
    </source>
</evidence>
<keyword evidence="4 8" id="KW-0597">Phosphoprotein</keyword>
<evidence type="ECO:0000256" key="1">
    <source>
        <dbReference type="ARBA" id="ARBA00000085"/>
    </source>
</evidence>
<dbReference type="SUPFAM" id="SSF55785">
    <property type="entry name" value="PYP-like sensor domain (PAS domain)"/>
    <property type="match status" value="1"/>
</dbReference>
<dbReference type="GO" id="GO:0000155">
    <property type="term" value="F:phosphorelay sensor kinase activity"/>
    <property type="evidence" value="ECO:0007669"/>
    <property type="project" value="InterPro"/>
</dbReference>
<accession>A0A4R3QZH9</accession>
<feature type="modified residue" description="4-aspartylphosphate" evidence="8">
    <location>
        <position position="880"/>
    </location>
</feature>
<dbReference type="Proteomes" id="UP000295547">
    <property type="component" value="Unassembled WGS sequence"/>
</dbReference>
<dbReference type="SUPFAM" id="SSF52172">
    <property type="entry name" value="CheY-like"/>
    <property type="match status" value="2"/>
</dbReference>
<dbReference type="Gene3D" id="3.30.565.10">
    <property type="entry name" value="Histidine kinase-like ATPase, C-terminal domain"/>
    <property type="match status" value="1"/>
</dbReference>
<dbReference type="Gene3D" id="1.10.287.130">
    <property type="match status" value="1"/>
</dbReference>
<feature type="domain" description="Response regulatory" evidence="11">
    <location>
        <begin position="953"/>
        <end position="1074"/>
    </location>
</feature>
<gene>
    <name evidence="14" type="ORF">EV129_106154</name>
    <name evidence="13" type="ORF">EV130_103416</name>
</gene>
<comment type="caution">
    <text evidence="13">The sequence shown here is derived from an EMBL/GenBank/DDBJ whole genome shotgun (WGS) entry which is preliminary data.</text>
</comment>
<dbReference type="CDD" id="cd16922">
    <property type="entry name" value="HATPase_EvgS-ArcB-TorS-like"/>
    <property type="match status" value="1"/>
</dbReference>
<proteinExistence type="predicted"/>
<keyword evidence="5" id="KW-0808">Transferase</keyword>
<dbReference type="InterPro" id="IPR036097">
    <property type="entry name" value="HisK_dim/P_sf"/>
</dbReference>
<dbReference type="Pfam" id="PF00072">
    <property type="entry name" value="Response_reg"/>
    <property type="match status" value="2"/>
</dbReference>
<dbReference type="EC" id="2.7.13.3" evidence="3"/>
<evidence type="ECO:0000313" key="13">
    <source>
        <dbReference type="EMBL" id="TCU28010.1"/>
    </source>
</evidence>
<dbReference type="Pfam" id="PF02518">
    <property type="entry name" value="HATPase_c"/>
    <property type="match status" value="1"/>
</dbReference>
<dbReference type="SMART" id="SM00304">
    <property type="entry name" value="HAMP"/>
    <property type="match status" value="1"/>
</dbReference>
<dbReference type="SUPFAM" id="SSF47384">
    <property type="entry name" value="Homodimeric domain of signal transducing histidine kinase"/>
    <property type="match status" value="1"/>
</dbReference>